<protein>
    <submittedName>
        <fullName evidence="1">Uncharacterized protein</fullName>
    </submittedName>
</protein>
<organism evidence="1 2">
    <name type="scientific">Parablautia intestinalis</name>
    <dbReference type="NCBI Taxonomy" id="2320100"/>
    <lineage>
        <taxon>Bacteria</taxon>
        <taxon>Bacillati</taxon>
        <taxon>Bacillota</taxon>
        <taxon>Clostridia</taxon>
        <taxon>Lachnospirales</taxon>
        <taxon>Lachnospiraceae</taxon>
        <taxon>Parablautia</taxon>
    </lineage>
</organism>
<evidence type="ECO:0000313" key="1">
    <source>
        <dbReference type="EMBL" id="RKI92092.1"/>
    </source>
</evidence>
<dbReference type="EMBL" id="RAYQ01000006">
    <property type="protein sequence ID" value="RKI92092.1"/>
    <property type="molecule type" value="Genomic_DNA"/>
</dbReference>
<proteinExistence type="predicted"/>
<dbReference type="Proteomes" id="UP000280696">
    <property type="component" value="Unassembled WGS sequence"/>
</dbReference>
<name>A0A3A9AKV9_9FIRM</name>
<accession>A0A3A9AKV9</accession>
<dbReference type="OrthoDB" id="9805779at2"/>
<reference evidence="1 2" key="1">
    <citation type="submission" date="2018-09" db="EMBL/GenBank/DDBJ databases">
        <title>Murine metabolic-syndrome-specific gut microbial biobank.</title>
        <authorList>
            <person name="Liu C."/>
        </authorList>
    </citation>
    <scope>NUCLEOTIDE SEQUENCE [LARGE SCALE GENOMIC DNA]</scope>
    <source>
        <strain evidence="1 2">0.1xD8-82</strain>
    </source>
</reference>
<evidence type="ECO:0000313" key="2">
    <source>
        <dbReference type="Proteomes" id="UP000280696"/>
    </source>
</evidence>
<comment type="caution">
    <text evidence="1">The sequence shown here is derived from an EMBL/GenBank/DDBJ whole genome shotgun (WGS) entry which is preliminary data.</text>
</comment>
<dbReference type="RefSeq" id="WP_016226833.1">
    <property type="nucleotide sequence ID" value="NZ_RAYQ01000006.1"/>
</dbReference>
<sequence>MEAMTREQIEAEIRGLDQLMREKDYIGTKIAMGRATVEEYAEEIAESDRMAARKNELNAMLKEMDEAEAE</sequence>
<keyword evidence="2" id="KW-1185">Reference proteome</keyword>
<dbReference type="AlphaFoldDB" id="A0A3A9AKV9"/>
<gene>
    <name evidence="1" type="ORF">D7V94_08480</name>
</gene>